<name>A0A1K1R4P5_9FLAO</name>
<proteinExistence type="predicted"/>
<dbReference type="RefSeq" id="WP_072318324.1">
    <property type="nucleotide sequence ID" value="NZ_FPJE01000018.1"/>
</dbReference>
<sequence length="117" mass="13685">MRISVKDICTGLGILFFSLWYPQTLYAHSAIRNATQSQEMRLLQKKNVEVLFFFHCLKTQKISESPAKRKAGTDKFVFPSKLPLVFFSVPYIHPVFYPVVDRNTLTSALFYPHHIFW</sequence>
<accession>A0A1K1R4P5</accession>
<dbReference type="EMBL" id="FPJE01000018">
    <property type="protein sequence ID" value="SFW66582.1"/>
    <property type="molecule type" value="Genomic_DNA"/>
</dbReference>
<evidence type="ECO:0000313" key="2">
    <source>
        <dbReference type="Proteomes" id="UP000182248"/>
    </source>
</evidence>
<dbReference type="OrthoDB" id="9849327at2"/>
<evidence type="ECO:0000313" key="1">
    <source>
        <dbReference type="EMBL" id="SFW66582.1"/>
    </source>
</evidence>
<dbReference type="AlphaFoldDB" id="A0A1K1R4P5"/>
<gene>
    <name evidence="1" type="ORF">SAMN02927921_03137</name>
</gene>
<dbReference type="STRING" id="1150368.SAMN02927921_03137"/>
<reference evidence="1 2" key="1">
    <citation type="submission" date="2016-11" db="EMBL/GenBank/DDBJ databases">
        <authorList>
            <person name="Jaros S."/>
            <person name="Januszkiewicz K."/>
            <person name="Wedrychowicz H."/>
        </authorList>
    </citation>
    <scope>NUCLEOTIDE SEQUENCE [LARGE SCALE GENOMIC DNA]</scope>
    <source>
        <strain evidence="1 2">CGMCC 1.12145</strain>
    </source>
</reference>
<dbReference type="Proteomes" id="UP000182248">
    <property type="component" value="Unassembled WGS sequence"/>
</dbReference>
<keyword evidence="2" id="KW-1185">Reference proteome</keyword>
<organism evidence="1 2">
    <name type="scientific">Sinomicrobium oceani</name>
    <dbReference type="NCBI Taxonomy" id="1150368"/>
    <lineage>
        <taxon>Bacteria</taxon>
        <taxon>Pseudomonadati</taxon>
        <taxon>Bacteroidota</taxon>
        <taxon>Flavobacteriia</taxon>
        <taxon>Flavobacteriales</taxon>
        <taxon>Flavobacteriaceae</taxon>
        <taxon>Sinomicrobium</taxon>
    </lineage>
</organism>
<protein>
    <submittedName>
        <fullName evidence="1">Uncharacterized protein</fullName>
    </submittedName>
</protein>